<feature type="region of interest" description="Disordered" evidence="1">
    <location>
        <begin position="93"/>
        <end position="142"/>
    </location>
</feature>
<evidence type="ECO:0000313" key="2">
    <source>
        <dbReference type="EMBL" id="KAF0309391.1"/>
    </source>
</evidence>
<reference evidence="2 3" key="1">
    <citation type="submission" date="2019-07" db="EMBL/GenBank/DDBJ databases">
        <title>Draft genome assembly of a fouling barnacle, Amphibalanus amphitrite (Darwin, 1854): The first reference genome for Thecostraca.</title>
        <authorList>
            <person name="Kim W."/>
        </authorList>
    </citation>
    <scope>NUCLEOTIDE SEQUENCE [LARGE SCALE GENOMIC DNA]</scope>
    <source>
        <strain evidence="2">SNU_AA5</strain>
        <tissue evidence="2">Soma without cirri and trophi</tissue>
    </source>
</reference>
<dbReference type="OrthoDB" id="10012494at2759"/>
<dbReference type="Proteomes" id="UP000440578">
    <property type="component" value="Unassembled WGS sequence"/>
</dbReference>
<dbReference type="EMBL" id="VIIS01000406">
    <property type="protein sequence ID" value="KAF0309391.1"/>
    <property type="molecule type" value="Genomic_DNA"/>
</dbReference>
<organism evidence="2 3">
    <name type="scientific">Amphibalanus amphitrite</name>
    <name type="common">Striped barnacle</name>
    <name type="synonym">Balanus amphitrite</name>
    <dbReference type="NCBI Taxonomy" id="1232801"/>
    <lineage>
        <taxon>Eukaryota</taxon>
        <taxon>Metazoa</taxon>
        <taxon>Ecdysozoa</taxon>
        <taxon>Arthropoda</taxon>
        <taxon>Crustacea</taxon>
        <taxon>Multicrustacea</taxon>
        <taxon>Cirripedia</taxon>
        <taxon>Thoracica</taxon>
        <taxon>Thoracicalcarea</taxon>
        <taxon>Balanomorpha</taxon>
        <taxon>Balanoidea</taxon>
        <taxon>Balanidae</taxon>
        <taxon>Amphibalaninae</taxon>
        <taxon>Amphibalanus</taxon>
    </lineage>
</organism>
<dbReference type="PANTHER" id="PTHR31097:SF2">
    <property type="entry name" value="CHROMOSOME 7 OPEN READING FRAME 57"/>
    <property type="match status" value="1"/>
</dbReference>
<evidence type="ECO:0000256" key="1">
    <source>
        <dbReference type="SAM" id="MobiDB-lite"/>
    </source>
</evidence>
<sequence>MDNAIYHFMDCDGSKDGPPQPYPDLSQIADFSTAAEAAPQDEPAQPRVRKFYPGVLDSKYMQAVVRGGREGLLQFRENPQRSHPVPYPWPEWFDHETGSPAGKKHHGQRGYPEGCTSQRPAAVPGCGGSVQRRHGGGKPARAVHEPENMAKIIAHDYQRQWVDERDSWEESHATSNDNQRMRMQNRCSHQERKFVEHQKCARDTKAKVAEGQLPDCRKKSTTKRPWYPPGKVCVVRRRCGC</sequence>
<dbReference type="InterPro" id="IPR040247">
    <property type="entry name" value="DUF5524"/>
</dbReference>
<evidence type="ECO:0000313" key="3">
    <source>
        <dbReference type="Proteomes" id="UP000440578"/>
    </source>
</evidence>
<gene>
    <name evidence="2" type="ORF">FJT64_019485</name>
</gene>
<proteinExistence type="predicted"/>
<dbReference type="PANTHER" id="PTHR31097">
    <property type="entry name" value="SI:DKEY-276J7.1"/>
    <property type="match status" value="1"/>
</dbReference>
<protein>
    <submittedName>
        <fullName evidence="2">Uncharacterized protein</fullName>
    </submittedName>
</protein>
<comment type="caution">
    <text evidence="2">The sequence shown here is derived from an EMBL/GenBank/DDBJ whole genome shotgun (WGS) entry which is preliminary data.</text>
</comment>
<accession>A0A6A4X4S2</accession>
<dbReference type="AlphaFoldDB" id="A0A6A4X4S2"/>
<keyword evidence="3" id="KW-1185">Reference proteome</keyword>
<name>A0A6A4X4S2_AMPAM</name>